<keyword evidence="7" id="KW-1185">Reference proteome</keyword>
<feature type="domain" description="Solute-binding protein family 5" evidence="5">
    <location>
        <begin position="89"/>
        <end position="483"/>
    </location>
</feature>
<dbReference type="Gene3D" id="3.10.105.10">
    <property type="entry name" value="Dipeptide-binding Protein, Domain 3"/>
    <property type="match status" value="1"/>
</dbReference>
<dbReference type="Proteomes" id="UP001057753">
    <property type="component" value="Unassembled WGS sequence"/>
</dbReference>
<comment type="caution">
    <text evidence="6">The sequence shown here is derived from an EMBL/GenBank/DDBJ whole genome shotgun (WGS) entry which is preliminary data.</text>
</comment>
<dbReference type="PANTHER" id="PTHR30290">
    <property type="entry name" value="PERIPLASMIC BINDING COMPONENT OF ABC TRANSPORTER"/>
    <property type="match status" value="1"/>
</dbReference>
<dbReference type="EMBL" id="JABXYM010000001">
    <property type="protein sequence ID" value="MCR6098459.1"/>
    <property type="molecule type" value="Genomic_DNA"/>
</dbReference>
<evidence type="ECO:0000256" key="3">
    <source>
        <dbReference type="ARBA" id="ARBA00022729"/>
    </source>
</evidence>
<dbReference type="GO" id="GO:0042597">
    <property type="term" value="C:periplasmic space"/>
    <property type="evidence" value="ECO:0007669"/>
    <property type="project" value="UniProtKB-ARBA"/>
</dbReference>
<organism evidence="6 7">
    <name type="scientific">Salipaludibacillus agaradhaerens</name>
    <name type="common">Bacillus agaradhaerens</name>
    <dbReference type="NCBI Taxonomy" id="76935"/>
    <lineage>
        <taxon>Bacteria</taxon>
        <taxon>Bacillati</taxon>
        <taxon>Bacillota</taxon>
        <taxon>Bacilli</taxon>
        <taxon>Bacillales</taxon>
        <taxon>Bacillaceae</taxon>
    </lineage>
</organism>
<dbReference type="InterPro" id="IPR030678">
    <property type="entry name" value="Peptide/Ni-bd"/>
</dbReference>
<dbReference type="Gene3D" id="3.40.190.10">
    <property type="entry name" value="Periplasmic binding protein-like II"/>
    <property type="match status" value="1"/>
</dbReference>
<feature type="signal peptide" evidence="4">
    <location>
        <begin position="1"/>
        <end position="18"/>
    </location>
</feature>
<dbReference type="GO" id="GO:0015833">
    <property type="term" value="P:peptide transport"/>
    <property type="evidence" value="ECO:0007669"/>
    <property type="project" value="TreeGrafter"/>
</dbReference>
<dbReference type="InterPro" id="IPR039424">
    <property type="entry name" value="SBP_5"/>
</dbReference>
<name>A0A9Q4B513_SALAG</name>
<comment type="similarity">
    <text evidence="1">Belongs to the bacterial solute-binding protein 5 family.</text>
</comment>
<evidence type="ECO:0000256" key="2">
    <source>
        <dbReference type="ARBA" id="ARBA00022448"/>
    </source>
</evidence>
<dbReference type="PIRSF" id="PIRSF002741">
    <property type="entry name" value="MppA"/>
    <property type="match status" value="1"/>
</dbReference>
<dbReference type="GO" id="GO:0043190">
    <property type="term" value="C:ATP-binding cassette (ABC) transporter complex"/>
    <property type="evidence" value="ECO:0007669"/>
    <property type="project" value="InterPro"/>
</dbReference>
<dbReference type="AlphaFoldDB" id="A0A9Q4B513"/>
<accession>A0A9Q4B513</accession>
<dbReference type="InterPro" id="IPR000914">
    <property type="entry name" value="SBP_5_dom"/>
</dbReference>
<dbReference type="SUPFAM" id="SSF53850">
    <property type="entry name" value="Periplasmic binding protein-like II"/>
    <property type="match status" value="1"/>
</dbReference>
<dbReference type="PANTHER" id="PTHR30290:SF9">
    <property type="entry name" value="OLIGOPEPTIDE-BINDING PROTEIN APPA"/>
    <property type="match status" value="1"/>
</dbReference>
<keyword evidence="3 4" id="KW-0732">Signal</keyword>
<reference evidence="6" key="1">
    <citation type="submission" date="2020-06" db="EMBL/GenBank/DDBJ databases">
        <title>Insight into the genomes of haloalkaliphilic bacilli from Kenyan soda lakes.</title>
        <authorList>
            <person name="Mwirichia R."/>
            <person name="Villamizar G.C."/>
            <person name="Poehlein A."/>
            <person name="Mugweru J."/>
            <person name="Kipnyargis A."/>
            <person name="Kiplimo D."/>
            <person name="Orwa P."/>
            <person name="Daniel R."/>
        </authorList>
    </citation>
    <scope>NUCLEOTIDE SEQUENCE</scope>
    <source>
        <strain evidence="6">B1096_S55</strain>
    </source>
</reference>
<dbReference type="Gene3D" id="3.90.76.10">
    <property type="entry name" value="Dipeptide-binding Protein, Domain 1"/>
    <property type="match status" value="1"/>
</dbReference>
<gene>
    <name evidence="6" type="ORF">HXA33_18260</name>
</gene>
<evidence type="ECO:0000259" key="5">
    <source>
        <dbReference type="Pfam" id="PF00496"/>
    </source>
</evidence>
<dbReference type="GO" id="GO:1904680">
    <property type="term" value="F:peptide transmembrane transporter activity"/>
    <property type="evidence" value="ECO:0007669"/>
    <property type="project" value="TreeGrafter"/>
</dbReference>
<protein>
    <submittedName>
        <fullName evidence="6">Oligopeptide ABC transporter substrate-binding protein</fullName>
    </submittedName>
</protein>
<dbReference type="RefSeq" id="WP_257822756.1">
    <property type="nucleotide sequence ID" value="NZ_JABXYM010000001.1"/>
</dbReference>
<evidence type="ECO:0000256" key="1">
    <source>
        <dbReference type="ARBA" id="ARBA00005695"/>
    </source>
</evidence>
<dbReference type="NCBIfam" id="NF045467">
    <property type="entry name" value="Opp4A"/>
    <property type="match status" value="1"/>
</dbReference>
<dbReference type="Pfam" id="PF00496">
    <property type="entry name" value="SBP_bac_5"/>
    <property type="match status" value="1"/>
</dbReference>
<keyword evidence="2" id="KW-0813">Transport</keyword>
<proteinExistence type="inferred from homology"/>
<evidence type="ECO:0000256" key="4">
    <source>
        <dbReference type="SAM" id="SignalP"/>
    </source>
</evidence>
<dbReference type="InterPro" id="IPR050034">
    <property type="entry name" value="Opp4A"/>
</dbReference>
<evidence type="ECO:0000313" key="6">
    <source>
        <dbReference type="EMBL" id="MCR6098459.1"/>
    </source>
</evidence>
<evidence type="ECO:0000313" key="7">
    <source>
        <dbReference type="Proteomes" id="UP001057753"/>
    </source>
</evidence>
<dbReference type="PROSITE" id="PS51257">
    <property type="entry name" value="PROKAR_LIPOPROTEIN"/>
    <property type="match status" value="1"/>
</dbReference>
<feature type="chain" id="PRO_5040256294" evidence="4">
    <location>
        <begin position="19"/>
        <end position="571"/>
    </location>
</feature>
<sequence>MKKIIVICVLLTVFSLTACEGNSGDTNDINSANNIEKGEEPKGGILTYGETSSFSGVLDWAHYENFNDSVALNIFSPDSLFKTGEDLRLEPNLAKKWEWSDDKKTVTFFIEENVKWHNGEKLTAEDFEFAWEVMAHADYTGPRVSNVNIIQGFNDYHTGEADSLSGVNIIDEYTLEVTFNEAYPNAIEQLWPYPMPKAYLEHLEVAELEEADEIRQKPVGLGAYRVTQIIPGELIEFDAFDDYWKGKPNLDGVNYRIVDGAQAAELLTQGEIDIIKLEASQAVTLKGDERVILEEVEALSYAYLGFKLGHWDVEKRQNVMDNEKFQSKQLRQAFAYALDRQGMIDSFSEGYGTVINAPESVISWAYPDEGMLNQYEYDPEQAMALLKEAGYDDITGDGFVETPEGEEFTVNLTVMDSPSNIAEPRAQYIIQNLQDVGINAQLHGGQLYDYNLFYDLVQGDDPDIDLFLGAWSLALDPDPTGLWKSDDLWNYTRWVNEESDELIERGLSKEAFDEDYRQEVYQEWHQLVNEELPIIPLSSPVNIYGISHSTGGVTPDLADAVTDAHLWYKRQ</sequence>